<dbReference type="InterPro" id="IPR018965">
    <property type="entry name" value="Ub-activating_enz_E1_C"/>
</dbReference>
<dbReference type="SMART" id="SM00985">
    <property type="entry name" value="UBA_e1_C"/>
    <property type="match status" value="1"/>
</dbReference>
<evidence type="ECO:0000256" key="8">
    <source>
        <dbReference type="ARBA" id="ARBA00022840"/>
    </source>
</evidence>
<dbReference type="SUPFAM" id="SSF69572">
    <property type="entry name" value="Activating enzymes of the ubiquitin-like proteins"/>
    <property type="match status" value="2"/>
</dbReference>
<dbReference type="GO" id="GO:0019948">
    <property type="term" value="F:SUMO activating enzyme activity"/>
    <property type="evidence" value="ECO:0007669"/>
    <property type="project" value="TreeGrafter"/>
</dbReference>
<evidence type="ECO:0000256" key="5">
    <source>
        <dbReference type="ARBA" id="ARBA00022598"/>
    </source>
</evidence>
<keyword evidence="11" id="KW-1185">Reference proteome</keyword>
<comment type="pathway">
    <text evidence="2">Protein modification; protein ubiquitination.</text>
</comment>
<dbReference type="PANTHER" id="PTHR10953">
    <property type="entry name" value="UBIQUITIN-ACTIVATING ENZYME E1"/>
    <property type="match status" value="1"/>
</dbReference>
<dbReference type="Gene3D" id="2.40.30.180">
    <property type="entry name" value="Ubiquitin-activating enzyme E1, FCCH domain"/>
    <property type="match status" value="1"/>
</dbReference>
<keyword evidence="6" id="KW-0547">Nucleotide-binding</keyword>
<name>A0A0L0DMQ1_THETB</name>
<dbReference type="Gene3D" id="1.10.10.2660">
    <property type="entry name" value="Ubiquitin-activating enzyme E1, SCCH domain"/>
    <property type="match status" value="1"/>
</dbReference>
<dbReference type="eggNOG" id="KOG2012">
    <property type="taxonomic scope" value="Eukaryota"/>
</dbReference>
<dbReference type="GO" id="GO:0016925">
    <property type="term" value="P:protein sumoylation"/>
    <property type="evidence" value="ECO:0007669"/>
    <property type="project" value="TreeGrafter"/>
</dbReference>
<dbReference type="FunFam" id="2.40.30.180:FF:000002">
    <property type="entry name" value="Ubiquitin-activating enzyme E1 2"/>
    <property type="match status" value="1"/>
</dbReference>
<evidence type="ECO:0000313" key="11">
    <source>
        <dbReference type="Proteomes" id="UP000054408"/>
    </source>
</evidence>
<evidence type="ECO:0000256" key="4">
    <source>
        <dbReference type="ARBA" id="ARBA00012990"/>
    </source>
</evidence>
<keyword evidence="7" id="KW-0833">Ubl conjugation pathway</keyword>
<feature type="domain" description="Ubiquitin-activating enzyme E1 C-terminal" evidence="9">
    <location>
        <begin position="981"/>
        <end position="1125"/>
    </location>
</feature>
<dbReference type="InterPro" id="IPR019572">
    <property type="entry name" value="UBA_E1_SCCH"/>
</dbReference>
<dbReference type="GO" id="GO:0004839">
    <property type="term" value="F:ubiquitin activating enzyme activity"/>
    <property type="evidence" value="ECO:0007669"/>
    <property type="project" value="UniProtKB-EC"/>
</dbReference>
<dbReference type="Pfam" id="PF10585">
    <property type="entry name" value="UBA_E1_SCCH"/>
    <property type="match status" value="1"/>
</dbReference>
<organism evidence="10 11">
    <name type="scientific">Thecamonas trahens ATCC 50062</name>
    <dbReference type="NCBI Taxonomy" id="461836"/>
    <lineage>
        <taxon>Eukaryota</taxon>
        <taxon>Apusozoa</taxon>
        <taxon>Apusomonadida</taxon>
        <taxon>Apusomonadidae</taxon>
        <taxon>Thecamonas</taxon>
    </lineage>
</organism>
<accession>A0A0L0DMQ1</accession>
<dbReference type="Gene3D" id="3.50.50.80">
    <property type="entry name" value="Ubiquitin-activating enzyme E1, inactive adenylation domain, subdomain 1"/>
    <property type="match status" value="1"/>
</dbReference>
<dbReference type="EC" id="6.2.1.45" evidence="4"/>
<dbReference type="Proteomes" id="UP000054408">
    <property type="component" value="Unassembled WGS sequence"/>
</dbReference>
<dbReference type="InterPro" id="IPR042449">
    <property type="entry name" value="Ub-E1_IAD_1"/>
</dbReference>
<dbReference type="FunFam" id="3.40.50.720:FF:000015">
    <property type="entry name" value="Ubiquitin-activating enzyme E1 1"/>
    <property type="match status" value="1"/>
</dbReference>
<reference evidence="10 11" key="1">
    <citation type="submission" date="2010-05" db="EMBL/GenBank/DDBJ databases">
        <title>The Genome Sequence of Thecamonas trahens ATCC 50062.</title>
        <authorList>
            <consortium name="The Broad Institute Genome Sequencing Platform"/>
            <person name="Russ C."/>
            <person name="Cuomo C."/>
            <person name="Shea T."/>
            <person name="Young S.K."/>
            <person name="Zeng Q."/>
            <person name="Koehrsen M."/>
            <person name="Haas B."/>
            <person name="Borodovsky M."/>
            <person name="Guigo R."/>
            <person name="Alvarado L."/>
            <person name="Berlin A."/>
            <person name="Bochicchio J."/>
            <person name="Borenstein D."/>
            <person name="Chapman S."/>
            <person name="Chen Z."/>
            <person name="Freedman E."/>
            <person name="Gellesch M."/>
            <person name="Goldberg J."/>
            <person name="Griggs A."/>
            <person name="Gujja S."/>
            <person name="Heilman E."/>
            <person name="Heiman D."/>
            <person name="Hepburn T."/>
            <person name="Howarth C."/>
            <person name="Jen D."/>
            <person name="Larson L."/>
            <person name="Mehta T."/>
            <person name="Park D."/>
            <person name="Pearson M."/>
            <person name="Roberts A."/>
            <person name="Saif S."/>
            <person name="Shenoy N."/>
            <person name="Sisk P."/>
            <person name="Stolte C."/>
            <person name="Sykes S."/>
            <person name="Thomson T."/>
            <person name="Walk T."/>
            <person name="White J."/>
            <person name="Yandava C."/>
            <person name="Burger G."/>
            <person name="Gray M.W."/>
            <person name="Holland P.W.H."/>
            <person name="King N."/>
            <person name="Lang F.B.F."/>
            <person name="Roger A.J."/>
            <person name="Ruiz-Trillo I."/>
            <person name="Lander E."/>
            <person name="Nusbaum C."/>
        </authorList>
    </citation>
    <scope>NUCLEOTIDE SEQUENCE [LARGE SCALE GENOMIC DNA]</scope>
    <source>
        <strain evidence="10 11">ATCC 50062</strain>
    </source>
</reference>
<dbReference type="AlphaFoldDB" id="A0A0L0DMQ1"/>
<protein>
    <recommendedName>
        <fullName evidence="4">E1 ubiquitin-activating enzyme</fullName>
        <ecNumber evidence="4">6.2.1.45</ecNumber>
    </recommendedName>
</protein>
<proteinExistence type="inferred from homology"/>
<dbReference type="RefSeq" id="XP_013761874.1">
    <property type="nucleotide sequence ID" value="XM_013906420.1"/>
</dbReference>
<gene>
    <name evidence="10" type="ORF">AMSG_01266</name>
</gene>
<dbReference type="PRINTS" id="PR01849">
    <property type="entry name" value="UBIQUITINACT"/>
</dbReference>
<keyword evidence="5" id="KW-0436">Ligase</keyword>
<dbReference type="UniPathway" id="UPA00143"/>
<dbReference type="EMBL" id="GL349437">
    <property type="protein sequence ID" value="KNC53555.1"/>
    <property type="molecule type" value="Genomic_DNA"/>
</dbReference>
<dbReference type="Gene3D" id="3.40.50.720">
    <property type="entry name" value="NAD(P)-binding Rossmann-like Domain"/>
    <property type="match status" value="1"/>
</dbReference>
<dbReference type="GO" id="GO:0005524">
    <property type="term" value="F:ATP binding"/>
    <property type="evidence" value="ECO:0007669"/>
    <property type="project" value="UniProtKB-KW"/>
</dbReference>
<dbReference type="GO" id="GO:0005737">
    <property type="term" value="C:cytoplasm"/>
    <property type="evidence" value="ECO:0007669"/>
    <property type="project" value="TreeGrafter"/>
</dbReference>
<dbReference type="GO" id="GO:0031510">
    <property type="term" value="C:SUMO activating enzyme complex"/>
    <property type="evidence" value="ECO:0007669"/>
    <property type="project" value="TreeGrafter"/>
</dbReference>
<dbReference type="PANTHER" id="PTHR10953:SF4">
    <property type="entry name" value="UBIQUITIN-ACTIVATING ENZYME E1 C-TERMINAL DOMAIN-CONTAINING PROTEIN"/>
    <property type="match status" value="1"/>
</dbReference>
<dbReference type="InterPro" id="IPR035985">
    <property type="entry name" value="Ubiquitin-activating_enz"/>
</dbReference>
<evidence type="ECO:0000313" key="10">
    <source>
        <dbReference type="EMBL" id="KNC53555.1"/>
    </source>
</evidence>
<comment type="similarity">
    <text evidence="3">Belongs to the ubiquitin-activating E1 family.</text>
</comment>
<keyword evidence="8" id="KW-0067">ATP-binding</keyword>
<dbReference type="InterPro" id="IPR000594">
    <property type="entry name" value="ThiF_NAD_FAD-bd"/>
</dbReference>
<evidence type="ECO:0000259" key="9">
    <source>
        <dbReference type="SMART" id="SM00985"/>
    </source>
</evidence>
<comment type="catalytic activity">
    <reaction evidence="1">
        <text>ATP + ubiquitin + [E1 ubiquitin-activating enzyme]-L-cysteine = AMP + diphosphate + S-ubiquitinyl-[E1 ubiquitin-activating enzyme]-L-cysteine.</text>
        <dbReference type="EC" id="6.2.1.45"/>
    </reaction>
</comment>
<evidence type="ECO:0000256" key="3">
    <source>
        <dbReference type="ARBA" id="ARBA00005673"/>
    </source>
</evidence>
<dbReference type="InterPro" id="IPR000011">
    <property type="entry name" value="UBQ/SUMO-activ_enz_E1-like"/>
</dbReference>
<dbReference type="GeneID" id="25561022"/>
<evidence type="ECO:0000256" key="6">
    <source>
        <dbReference type="ARBA" id="ARBA00022741"/>
    </source>
</evidence>
<evidence type="ECO:0000256" key="2">
    <source>
        <dbReference type="ARBA" id="ARBA00004906"/>
    </source>
</evidence>
<sequence>MSAAAASASNAGASNAGGNVEIDEDLQSRQLAVYGREAMMRLAKSKVLITGMDGLGAEIAKNVILANVGSVTLHDTAEVAIADLGAHFYLKEEDVGKNRAEACLGELQELNPSVMTVASQRDLEPKFLAEFQIVVCVSTPLAEACRINEYCRSARPPIAFVYTSAYGLAGAAFSDFGPDFPVFDWSGEAKKSAIVAKISQANPAVVTCVFDKNDPHSRHDLAEGEVVEFAEVKGMTELNGNAYTVKEVINPWMFSIEVDTTGFGEYFDGGLVTEKRMPRFIPFRSLRETLHSPGEFLVSDWGKWGRPALLHLALQALDAYRTEHGGAYPAPGDAAAGDAVVAAATELNAAKLADLDAEAARLEAQSKALGAALDAMDAAALGLDVEGSPEAAAGLSAARTEVEAQLKAVRDRQGAMGWERIDEVDEATLRSVASGSSAVLNAMAAFLGGLVGQEVVKAGTSKYMPLNQWYHFDALESLPAEAVDPASLAPRGSRYDAMTAVYGAELVEKIRNLKYFLVGSGALGCEYLKNFALTGVGTGPDGEVIVTDDDVIERSNLSRQFLFRNWHVKKSKSLSASEAAMAMNPEFKVKALQERVSPDTENIFNDAFWSSLSGVCNALDNIKARLYVDERCVFYGKSLLESGTLGPKCNTQVVVPHLTENYGASRDPPEREAPQCTIHNFPHTIEHCLVWAKSEFTGLFETSPAEAQKVLDLGSVDAYVETMQASGAGIGDILNNLRGDETWGGGVTDMLNDVPASYDDCVKWARHKWQIYASNMIRLLIHVFPEDMLTSEGGRFWTAPKRFPTPLEFDLADDMTFQFLRAASLLRASTFGINKPASVTRETIAAALASYSEPAFDPAALGDVKIESDPNAEAGAAEGTDDDISTVVAAIAPIPEVKAKTTTLYPEVFEKDDDTNHHIAFIQALGCLRARAYAIAEVDMLKAKLLAGNIIPAIATATAMAAGCCMFELVKLAQGLPVDAYRNSFFNLGVMAFSAADPMPPAKITSRQETIKPDPENYPDYEEERDIIAFPDPHTAWDAVVIDIGAAGTVADVLAYFDSHNLSVMSIAVNGGLIYRAGASGDAVKGNVFVDHVAEKVGADASRGFVVIEPLCEGADMQEIEFPPLVLVKVSDGYALSRTATTSMGKPVDA</sequence>
<evidence type="ECO:0000256" key="7">
    <source>
        <dbReference type="ARBA" id="ARBA00022786"/>
    </source>
</evidence>
<dbReference type="Pfam" id="PF00899">
    <property type="entry name" value="ThiF"/>
    <property type="match status" value="2"/>
</dbReference>
<dbReference type="InterPro" id="IPR042063">
    <property type="entry name" value="Ubi_acti_E1_SCCH"/>
</dbReference>
<dbReference type="InterPro" id="IPR045886">
    <property type="entry name" value="ThiF/MoeB/HesA"/>
</dbReference>
<dbReference type="Gene3D" id="3.40.50.12550">
    <property type="entry name" value="Ubiquitin-activating enzyme E1, inactive adenylation domain, subdomain 2"/>
    <property type="match status" value="1"/>
</dbReference>
<dbReference type="InterPro" id="IPR042302">
    <property type="entry name" value="E1_FCCH_sf"/>
</dbReference>
<dbReference type="FunFam" id="3.50.50.80:FF:000001">
    <property type="entry name" value="ubiquitin-like modifier-activating enzyme 1"/>
    <property type="match status" value="1"/>
</dbReference>
<dbReference type="OrthoDB" id="10252231at2759"/>
<evidence type="ECO:0000256" key="1">
    <source>
        <dbReference type="ARBA" id="ARBA00000488"/>
    </source>
</evidence>
<dbReference type="STRING" id="461836.A0A0L0DMQ1"/>